<comment type="caution">
    <text evidence="1">The sequence shown here is derived from an EMBL/GenBank/DDBJ whole genome shotgun (WGS) entry which is preliminary data.</text>
</comment>
<dbReference type="RefSeq" id="WP_280053049.1">
    <property type="nucleotide sequence ID" value="NZ_JAOBYN010000003.1"/>
</dbReference>
<organism evidence="1 2">
    <name type="scientific">Aquipseudomonas alcaligenes</name>
    <name type="common">Pseudomonas alcaligenes</name>
    <dbReference type="NCBI Taxonomy" id="43263"/>
    <lineage>
        <taxon>Bacteria</taxon>
        <taxon>Pseudomonadati</taxon>
        <taxon>Pseudomonadota</taxon>
        <taxon>Gammaproteobacteria</taxon>
        <taxon>Pseudomonadales</taxon>
        <taxon>Pseudomonadaceae</taxon>
        <taxon>Aquipseudomonas</taxon>
    </lineage>
</organism>
<accession>A0AA42MZL9</accession>
<evidence type="ECO:0000313" key="1">
    <source>
        <dbReference type="EMBL" id="MDH1054010.1"/>
    </source>
</evidence>
<gene>
    <name evidence="1" type="ORF">N5C05_04445</name>
</gene>
<protein>
    <recommendedName>
        <fullName evidence="3">Glycine-rich domain-containing protein-like</fullName>
    </recommendedName>
</protein>
<sequence>MIFTTLLSAALLGGIVYQRRAALQRKRARFIDSYWFPERLRDKLLERYPHLTGEQIQWVLLGLREYFQLCRLARGAMVAMPSRAVDVAWHEFILYTRQYQAFCTSALGHFLHHTPNDAMPDPQAPSDGIQRAWQLACQRLGLSPQRTERLPWLFTLDADLAIDDGFRYSRQCDAKPGAIGSDSGFCISHFGCSSAGGCGGDSGSAGGGGGDSGGGDGDGGGCGGGCGGGAATSQPRIGACGCCKA</sequence>
<proteinExistence type="predicted"/>
<reference evidence="1" key="1">
    <citation type="submission" date="2022-09" db="EMBL/GenBank/DDBJ databases">
        <title>Intensive care unit water sources are persistently colonized with multi-drug resistant bacteria and are the site of extensive horizontal gene transfer of antibiotic resistance genes.</title>
        <authorList>
            <person name="Diorio-Toth L."/>
        </authorList>
    </citation>
    <scope>NUCLEOTIDE SEQUENCE</scope>
    <source>
        <strain evidence="1">GD03990</strain>
    </source>
</reference>
<dbReference type="AlphaFoldDB" id="A0AA42MZL9"/>
<name>A0AA42MZL9_AQUAC</name>
<evidence type="ECO:0008006" key="3">
    <source>
        <dbReference type="Google" id="ProtNLM"/>
    </source>
</evidence>
<dbReference type="EMBL" id="JAOBYN010000003">
    <property type="protein sequence ID" value="MDH1054010.1"/>
    <property type="molecule type" value="Genomic_DNA"/>
</dbReference>
<dbReference type="Proteomes" id="UP001158730">
    <property type="component" value="Unassembled WGS sequence"/>
</dbReference>
<evidence type="ECO:0000313" key="2">
    <source>
        <dbReference type="Proteomes" id="UP001158730"/>
    </source>
</evidence>